<feature type="region of interest" description="Disordered" evidence="1">
    <location>
        <begin position="14"/>
        <end position="76"/>
    </location>
</feature>
<feature type="compositionally biased region" description="Basic residues" evidence="1">
    <location>
        <begin position="18"/>
        <end position="31"/>
    </location>
</feature>
<reference evidence="2" key="2">
    <citation type="submission" date="2020-09" db="EMBL/GenBank/DDBJ databases">
        <authorList>
            <person name="Sun Q."/>
            <person name="Kim S."/>
        </authorList>
    </citation>
    <scope>NUCLEOTIDE SEQUENCE</scope>
    <source>
        <strain evidence="2">KCTC 22169</strain>
    </source>
</reference>
<feature type="compositionally biased region" description="Low complexity" evidence="1">
    <location>
        <begin position="32"/>
        <end position="43"/>
    </location>
</feature>
<accession>A0A918N6W0</accession>
<evidence type="ECO:0000313" key="3">
    <source>
        <dbReference type="Proteomes" id="UP000626148"/>
    </source>
</evidence>
<dbReference type="EMBL" id="BMXR01000002">
    <property type="protein sequence ID" value="GGX45231.1"/>
    <property type="molecule type" value="Genomic_DNA"/>
</dbReference>
<dbReference type="AlphaFoldDB" id="A0A918N6W0"/>
<evidence type="ECO:0000256" key="1">
    <source>
        <dbReference type="SAM" id="MobiDB-lite"/>
    </source>
</evidence>
<dbReference type="Proteomes" id="UP000626148">
    <property type="component" value="Unassembled WGS sequence"/>
</dbReference>
<feature type="region of interest" description="Disordered" evidence="1">
    <location>
        <begin position="154"/>
        <end position="180"/>
    </location>
</feature>
<reference evidence="2" key="1">
    <citation type="journal article" date="2014" name="Int. J. Syst. Evol. Microbiol.">
        <title>Complete genome sequence of Corynebacterium casei LMG S-19264T (=DSM 44701T), isolated from a smear-ripened cheese.</title>
        <authorList>
            <consortium name="US DOE Joint Genome Institute (JGI-PGF)"/>
            <person name="Walter F."/>
            <person name="Albersmeier A."/>
            <person name="Kalinowski J."/>
            <person name="Ruckert C."/>
        </authorList>
    </citation>
    <scope>NUCLEOTIDE SEQUENCE</scope>
    <source>
        <strain evidence="2">KCTC 22169</strain>
    </source>
</reference>
<sequence length="180" mass="20504">MAKSLADQLLNAGLVDKKKVKQAQHEKKKQAKQAQKGQAQQEDTQARLQREREEKAERDRQLNKERQEAEAAKANQAQLEQIISQGQLTVKGEVRFNFTDHRIKKIKHLYVKDSIQQQLASGKLAICALKDGYAVVPKDIAAKVAERDEAAVVFQADPQDNQPDEDDPYKDFQIPDDLMW</sequence>
<organism evidence="2 3">
    <name type="scientific">Saccharospirillum salsuginis</name>
    <dbReference type="NCBI Taxonomy" id="418750"/>
    <lineage>
        <taxon>Bacteria</taxon>
        <taxon>Pseudomonadati</taxon>
        <taxon>Pseudomonadota</taxon>
        <taxon>Gammaproteobacteria</taxon>
        <taxon>Oceanospirillales</taxon>
        <taxon>Saccharospirillaceae</taxon>
        <taxon>Saccharospirillum</taxon>
    </lineage>
</organism>
<evidence type="ECO:0008006" key="4">
    <source>
        <dbReference type="Google" id="ProtNLM"/>
    </source>
</evidence>
<dbReference type="Pfam" id="PF09831">
    <property type="entry name" value="DUF2058"/>
    <property type="match status" value="1"/>
</dbReference>
<dbReference type="RefSeq" id="WP_189607409.1">
    <property type="nucleotide sequence ID" value="NZ_BMXR01000002.1"/>
</dbReference>
<evidence type="ECO:0000313" key="2">
    <source>
        <dbReference type="EMBL" id="GGX45231.1"/>
    </source>
</evidence>
<protein>
    <recommendedName>
        <fullName evidence="4">Nucleoprotein/polynucleotide-associated enzyme</fullName>
    </recommendedName>
</protein>
<dbReference type="InterPro" id="IPR018636">
    <property type="entry name" value="DUF2058"/>
</dbReference>
<keyword evidence="3" id="KW-1185">Reference proteome</keyword>
<comment type="caution">
    <text evidence="2">The sequence shown here is derived from an EMBL/GenBank/DDBJ whole genome shotgun (WGS) entry which is preliminary data.</text>
</comment>
<feature type="compositionally biased region" description="Basic and acidic residues" evidence="1">
    <location>
        <begin position="44"/>
        <end position="71"/>
    </location>
</feature>
<gene>
    <name evidence="2" type="ORF">GCM10007392_10190</name>
</gene>
<name>A0A918N6W0_9GAMM</name>
<proteinExistence type="predicted"/>